<organism evidence="1 2">
    <name type="scientific">Salmonella phage vB_SenS_SE1</name>
    <dbReference type="NCBI Taxonomy" id="2530161"/>
    <lineage>
        <taxon>Viruses</taxon>
        <taxon>Duplodnaviria</taxon>
        <taxon>Heunggongvirae</taxon>
        <taxon>Uroviricota</taxon>
        <taxon>Caudoviricetes</taxon>
        <taxon>Sarkviridae</taxon>
        <taxon>Guernseyvirinae</taxon>
        <taxon>Cornellvirus</taxon>
        <taxon>Cornellvirus SE1</taxon>
    </lineage>
</organism>
<dbReference type="KEGG" id="vg:77418112"/>
<dbReference type="RefSeq" id="YP_010582435.1">
    <property type="nucleotide sequence ID" value="NC_069151.1"/>
</dbReference>
<evidence type="ECO:0000313" key="1">
    <source>
        <dbReference type="EMBL" id="QBJ03992.1"/>
    </source>
</evidence>
<dbReference type="EMBL" id="MK479295">
    <property type="protein sequence ID" value="QBJ03992.1"/>
    <property type="molecule type" value="Genomic_DNA"/>
</dbReference>
<proteinExistence type="predicted"/>
<name>A0A481W6Z0_9CAUD</name>
<keyword evidence="2" id="KW-1185">Reference proteome</keyword>
<dbReference type="GeneID" id="77418112"/>
<dbReference type="Proteomes" id="UP000293689">
    <property type="component" value="Segment"/>
</dbReference>
<accession>A0A481W6Z0</accession>
<reference evidence="2" key="1">
    <citation type="submission" date="2019-02" db="EMBL/GenBank/DDBJ databases">
        <title>Complete genome of phage SEE-1.</title>
        <authorList>
            <person name="Lu M."/>
        </authorList>
    </citation>
    <scope>NUCLEOTIDE SEQUENCE [LARGE SCALE GENOMIC DNA]</scope>
</reference>
<sequence length="130" mass="15051">MSLATDILKRANSDLSPPSKSIRADYMGPAIRKKAKRAAPKGPRLNRKTVNYVAPKHEHVAGVAFNSRNNTWDAYFYNGVKTIRIGMFHTQARALIARRIYMYWRKCGFDNIPNKPERRLYTMRNYSDKS</sequence>
<evidence type="ECO:0000313" key="2">
    <source>
        <dbReference type="Proteomes" id="UP000293689"/>
    </source>
</evidence>
<protein>
    <submittedName>
        <fullName evidence="1">Uncharacterized protein</fullName>
    </submittedName>
</protein>